<dbReference type="STRING" id="871741.SAMN05192570_1188"/>
<evidence type="ECO:0000256" key="1">
    <source>
        <dbReference type="SAM" id="MobiDB-lite"/>
    </source>
</evidence>
<name>A0A1I6PQN9_9CAUL</name>
<gene>
    <name evidence="2" type="ORF">SAMN05192570_1188</name>
</gene>
<accession>A0A1I6PQN9</accession>
<sequence length="113" mass="12886">MSEEMPDNVRPLGVKFRERAPDDRVLVEPYEVPGAPTCNHLFATYTVSEADADVTCGRCKGKVNPMWVLVQLAREDRRMHATQQAAKRASERRAERSRTKCDHCGRMTRIRGL</sequence>
<feature type="compositionally biased region" description="Basic and acidic residues" evidence="1">
    <location>
        <begin position="88"/>
        <end position="100"/>
    </location>
</feature>
<dbReference type="OrthoDB" id="7068898at2"/>
<dbReference type="RefSeq" id="WP_092307777.1">
    <property type="nucleotide sequence ID" value="NZ_FOZV01000002.1"/>
</dbReference>
<dbReference type="AlphaFoldDB" id="A0A1I6PQN9"/>
<feature type="region of interest" description="Disordered" evidence="1">
    <location>
        <begin position="79"/>
        <end position="100"/>
    </location>
</feature>
<proteinExistence type="predicted"/>
<protein>
    <submittedName>
        <fullName evidence="2">Uncharacterized protein</fullName>
    </submittedName>
</protein>
<evidence type="ECO:0000313" key="3">
    <source>
        <dbReference type="Proteomes" id="UP000198788"/>
    </source>
</evidence>
<organism evidence="2 3">
    <name type="scientific">Brevundimonas viscosa</name>
    <dbReference type="NCBI Taxonomy" id="871741"/>
    <lineage>
        <taxon>Bacteria</taxon>
        <taxon>Pseudomonadati</taxon>
        <taxon>Pseudomonadota</taxon>
        <taxon>Alphaproteobacteria</taxon>
        <taxon>Caulobacterales</taxon>
        <taxon>Caulobacteraceae</taxon>
        <taxon>Brevundimonas</taxon>
    </lineage>
</organism>
<reference evidence="3" key="1">
    <citation type="submission" date="2016-10" db="EMBL/GenBank/DDBJ databases">
        <authorList>
            <person name="Varghese N."/>
            <person name="Submissions S."/>
        </authorList>
    </citation>
    <scope>NUCLEOTIDE SEQUENCE [LARGE SCALE GENOMIC DNA]</scope>
    <source>
        <strain evidence="3">CGMCC 1.10683</strain>
    </source>
</reference>
<keyword evidence="3" id="KW-1185">Reference proteome</keyword>
<dbReference type="Proteomes" id="UP000198788">
    <property type="component" value="Unassembled WGS sequence"/>
</dbReference>
<evidence type="ECO:0000313" key="2">
    <source>
        <dbReference type="EMBL" id="SFS42504.1"/>
    </source>
</evidence>
<dbReference type="EMBL" id="FOZV01000002">
    <property type="protein sequence ID" value="SFS42504.1"/>
    <property type="molecule type" value="Genomic_DNA"/>
</dbReference>